<dbReference type="AlphaFoldDB" id="A0A9J7MI17"/>
<comment type="subcellular location">
    <subcellularLocation>
        <location evidence="3">Mitochondrion inner membrane</location>
        <topology evidence="3">Lipid-anchor</topology>
    </subcellularLocation>
</comment>
<keyword evidence="7" id="KW-1185">Reference proteome</keyword>
<dbReference type="Gene3D" id="3.30.479.30">
    <property type="entry name" value="Band 7 domain"/>
    <property type="match status" value="1"/>
</dbReference>
<dbReference type="KEGG" id="bfo:118410450"/>
<evidence type="ECO:0000313" key="8">
    <source>
        <dbReference type="RefSeq" id="XP_035668074.1"/>
    </source>
</evidence>
<name>A0A9J7MI17_BRAFL</name>
<dbReference type="PRINTS" id="PR00721">
    <property type="entry name" value="STOMATIN"/>
</dbReference>
<dbReference type="InterPro" id="IPR001107">
    <property type="entry name" value="Band_7"/>
</dbReference>
<dbReference type="SUPFAM" id="SSF117892">
    <property type="entry name" value="Band 7/SPFH domain"/>
    <property type="match status" value="1"/>
</dbReference>
<dbReference type="SMART" id="SM00244">
    <property type="entry name" value="PHB"/>
    <property type="match status" value="1"/>
</dbReference>
<dbReference type="GO" id="GO:0005739">
    <property type="term" value="C:mitochondrion"/>
    <property type="evidence" value="ECO:0000318"/>
    <property type="project" value="GO_Central"/>
</dbReference>
<evidence type="ECO:0000256" key="3">
    <source>
        <dbReference type="ARBA" id="ARBA00034476"/>
    </source>
</evidence>
<comment type="function">
    <text evidence="4">Mitochondrial protein that probably regulates the biogenesis and the activity of mitochondria. Stimulates cardiolipin biosynthesis, binds cardiolipin-enriched membranes where it recruits and stabilizes some proteins including prohibitin and may therefore act in the organization of functional microdomains in mitochondrial membranes. Through regulation of the mitochondrial function may play a role into several biological processes including cell migration, cell proliferation, T-cell activation, calcium homeostasis and cellular response to stress. May play a role in calcium homeostasis through negative regulation of calcium efflux from mitochondria. Required for mitochondrial hyperfusion a pro-survival cellular response to stress which results in increased ATP production by mitochondria. May also regulate the organization of functional domains at the plasma membrane and play a role in T-cell activation through association with the T-cell receptor signaling complex and its regulation.</text>
</comment>
<sequence>MAGVVRSGALSMALRIGARTRPQMGLFPQTSLTRLARHASGLPMNTVVLFVPQQEAWIVERMGKYHRILEPGLNLLIPVLDRIKYVQSLKEIVIDIPEQSAITIDNVTLQIDGVLYLRILDPYKSSYGVEDPEYAVTQLAQTTMRSEIGKITMDQVFKEREVLNVAIVDAINLAAEAWGMRCLRYEIRDIQMPDRVKEAMVMQVEAERKKRAAILESEGLREAEINVAEGKKKARILASEAVRMEETNRAEGEANAISLRAKARAESLQVVSEVIGKKYGSQAASLNVAEQYVQAFSHLAKTGNTLVLPSNTGDVSSMVAQAMAIYGNLNQHNQKQLEAPDITTTEERKKDSTM</sequence>
<reference evidence="8" key="2">
    <citation type="submission" date="2025-08" db="UniProtKB">
        <authorList>
            <consortium name="RefSeq"/>
        </authorList>
    </citation>
    <scope>IDENTIFICATION</scope>
    <source>
        <strain evidence="8">S238N-H82</strain>
        <tissue evidence="8">Testes</tissue>
    </source>
</reference>
<dbReference type="Pfam" id="PF16200">
    <property type="entry name" value="Band_7_C"/>
    <property type="match status" value="1"/>
</dbReference>
<dbReference type="Proteomes" id="UP000001554">
    <property type="component" value="Chromosome 2"/>
</dbReference>
<evidence type="ECO:0000313" key="7">
    <source>
        <dbReference type="Proteomes" id="UP000001554"/>
    </source>
</evidence>
<dbReference type="PANTHER" id="PTHR43327:SF10">
    <property type="entry name" value="STOMATIN-LIKE PROTEIN 2, MITOCHONDRIAL"/>
    <property type="match status" value="1"/>
</dbReference>
<dbReference type="InterPro" id="IPR001972">
    <property type="entry name" value="Stomatin_HflK_fam"/>
</dbReference>
<evidence type="ECO:0000256" key="4">
    <source>
        <dbReference type="ARBA" id="ARBA00060171"/>
    </source>
</evidence>
<dbReference type="InterPro" id="IPR032435">
    <property type="entry name" value="STML2-like_C"/>
</dbReference>
<dbReference type="GO" id="GO:0007005">
    <property type="term" value="P:mitochondrion organization"/>
    <property type="evidence" value="ECO:0000318"/>
    <property type="project" value="GO_Central"/>
</dbReference>
<proteinExistence type="inferred from homology"/>
<dbReference type="PANTHER" id="PTHR43327">
    <property type="entry name" value="STOMATIN-LIKE PROTEIN 2, MITOCHONDRIAL"/>
    <property type="match status" value="1"/>
</dbReference>
<evidence type="ECO:0000256" key="5">
    <source>
        <dbReference type="ARBA" id="ARBA00074725"/>
    </source>
</evidence>
<dbReference type="FunFam" id="3.30.479.30:FF:000008">
    <property type="entry name" value="Stomatin-like protein 2, mitochondrial"/>
    <property type="match status" value="1"/>
</dbReference>
<accession>A0A9J7MI17</accession>
<dbReference type="OrthoDB" id="434619at2759"/>
<comment type="similarity">
    <text evidence="1">Belongs to the band 7/mec-2 family.</text>
</comment>
<evidence type="ECO:0000256" key="1">
    <source>
        <dbReference type="ARBA" id="ARBA00008164"/>
    </source>
</evidence>
<dbReference type="InterPro" id="IPR050710">
    <property type="entry name" value="Band7/mec-2_domain"/>
</dbReference>
<evidence type="ECO:0000259" key="6">
    <source>
        <dbReference type="SMART" id="SM00244"/>
    </source>
</evidence>
<evidence type="ECO:0000256" key="2">
    <source>
        <dbReference type="ARBA" id="ARBA00023128"/>
    </source>
</evidence>
<dbReference type="CDD" id="cd08829">
    <property type="entry name" value="SPFH_paraslipin"/>
    <property type="match status" value="1"/>
</dbReference>
<dbReference type="RefSeq" id="XP_035668074.1">
    <property type="nucleotide sequence ID" value="XM_035812181.1"/>
</dbReference>
<protein>
    <recommendedName>
        <fullName evidence="5">Stomatin-like protein 2, mitochondrial</fullName>
    </recommendedName>
</protein>
<gene>
    <name evidence="8" type="primary">LOC118410450</name>
</gene>
<feature type="domain" description="Band 7" evidence="6">
    <location>
        <begin position="46"/>
        <end position="204"/>
    </location>
</feature>
<dbReference type="GO" id="GO:0005743">
    <property type="term" value="C:mitochondrial inner membrane"/>
    <property type="evidence" value="ECO:0007669"/>
    <property type="project" value="UniProtKB-SubCell"/>
</dbReference>
<organism evidence="7 8">
    <name type="scientific">Branchiostoma floridae</name>
    <name type="common">Florida lancelet</name>
    <name type="synonym">Amphioxus</name>
    <dbReference type="NCBI Taxonomy" id="7739"/>
    <lineage>
        <taxon>Eukaryota</taxon>
        <taxon>Metazoa</taxon>
        <taxon>Chordata</taxon>
        <taxon>Cephalochordata</taxon>
        <taxon>Leptocardii</taxon>
        <taxon>Amphioxiformes</taxon>
        <taxon>Branchiostomatidae</taxon>
        <taxon>Branchiostoma</taxon>
    </lineage>
</organism>
<reference evidence="7" key="1">
    <citation type="journal article" date="2020" name="Nat. Ecol. Evol.">
        <title>Deeply conserved synteny resolves early events in vertebrate evolution.</title>
        <authorList>
            <person name="Simakov O."/>
            <person name="Marletaz F."/>
            <person name="Yue J.X."/>
            <person name="O'Connell B."/>
            <person name="Jenkins J."/>
            <person name="Brandt A."/>
            <person name="Calef R."/>
            <person name="Tung C.H."/>
            <person name="Huang T.K."/>
            <person name="Schmutz J."/>
            <person name="Satoh N."/>
            <person name="Yu J.K."/>
            <person name="Putnam N.H."/>
            <person name="Green R.E."/>
            <person name="Rokhsar D.S."/>
        </authorList>
    </citation>
    <scope>NUCLEOTIDE SEQUENCE [LARGE SCALE GENOMIC DNA]</scope>
    <source>
        <strain evidence="7">S238N-H82</strain>
    </source>
</reference>
<dbReference type="GeneID" id="118410450"/>
<dbReference type="OMA" id="YLQMLPK"/>
<keyword evidence="2" id="KW-0496">Mitochondrion</keyword>
<dbReference type="Pfam" id="PF01145">
    <property type="entry name" value="Band_7"/>
    <property type="match status" value="1"/>
</dbReference>
<dbReference type="InterPro" id="IPR036013">
    <property type="entry name" value="Band_7/SPFH_dom_sf"/>
</dbReference>